<dbReference type="SUPFAM" id="SSF160350">
    <property type="entry name" value="Rnp2-like"/>
    <property type="match status" value="1"/>
</dbReference>
<keyword evidence="3 5" id="KW-0819">tRNA processing</keyword>
<gene>
    <name evidence="6" type="ORF">CcCBS67573_g08074</name>
</gene>
<dbReference type="InterPro" id="IPR016819">
    <property type="entry name" value="RNase_P/MRP_POP5"/>
</dbReference>
<name>A0A507EQM7_9FUNG</name>
<dbReference type="PIRSF" id="PIRSF023803">
    <property type="entry name" value="Ribonuclease_P_prd"/>
    <property type="match status" value="1"/>
</dbReference>
<comment type="function">
    <text evidence="5">Component of ribonuclease P, a protein complex that generates mature tRNA molecules by cleaving their 5'-ends.</text>
</comment>
<dbReference type="Proteomes" id="UP000320333">
    <property type="component" value="Unassembled WGS sequence"/>
</dbReference>
<dbReference type="Pfam" id="PF01900">
    <property type="entry name" value="RNase_P_Rpp14"/>
    <property type="match status" value="1"/>
</dbReference>
<comment type="caution">
    <text evidence="6">The sequence shown here is derived from an EMBL/GenBank/DDBJ whole genome shotgun (WGS) entry which is preliminary data.</text>
</comment>
<organism evidence="6 7">
    <name type="scientific">Chytriomyces confervae</name>
    <dbReference type="NCBI Taxonomy" id="246404"/>
    <lineage>
        <taxon>Eukaryota</taxon>
        <taxon>Fungi</taxon>
        <taxon>Fungi incertae sedis</taxon>
        <taxon>Chytridiomycota</taxon>
        <taxon>Chytridiomycota incertae sedis</taxon>
        <taxon>Chytridiomycetes</taxon>
        <taxon>Chytridiales</taxon>
        <taxon>Chytriomycetaceae</taxon>
        <taxon>Chytriomyces</taxon>
    </lineage>
</organism>
<sequence>MRFKNRYIAFQMMTDPKHKRVVHEFIGPGTIANAIKASIQANFGDFGTAAMSNLTVKYYSAMTGVGIVRVARDELKRCWAAISLVAEISGVKCVLRTIKQAQINTIKHNQKLLLKLRSSSQIDDIRYQAQLKQADKTIMELDL</sequence>
<evidence type="ECO:0000256" key="3">
    <source>
        <dbReference type="ARBA" id="ARBA00022694"/>
    </source>
</evidence>
<proteinExistence type="inferred from homology"/>
<dbReference type="EMBL" id="QEAP01000480">
    <property type="protein sequence ID" value="TPX65615.1"/>
    <property type="molecule type" value="Genomic_DNA"/>
</dbReference>
<evidence type="ECO:0000256" key="5">
    <source>
        <dbReference type="PIRNR" id="PIRNR023803"/>
    </source>
</evidence>
<comment type="similarity">
    <text evidence="2 5">Belongs to the eukaryotic/archaeal RNase P protein component 2 family.</text>
</comment>
<dbReference type="PANTHER" id="PTHR15441:SF2">
    <property type="entry name" value="RIBONUCLEASE P_MRP PROTEIN SUBUNIT POP5"/>
    <property type="match status" value="1"/>
</dbReference>
<dbReference type="GO" id="GO:0004526">
    <property type="term" value="F:ribonuclease P activity"/>
    <property type="evidence" value="ECO:0007669"/>
    <property type="project" value="UniProtKB-EC"/>
</dbReference>
<dbReference type="GO" id="GO:0033204">
    <property type="term" value="F:ribonuclease P RNA binding"/>
    <property type="evidence" value="ECO:0007669"/>
    <property type="project" value="InterPro"/>
</dbReference>
<dbReference type="GO" id="GO:0005730">
    <property type="term" value="C:nucleolus"/>
    <property type="evidence" value="ECO:0007669"/>
    <property type="project" value="TreeGrafter"/>
</dbReference>
<dbReference type="GO" id="GO:0030681">
    <property type="term" value="C:multimeric ribonuclease P complex"/>
    <property type="evidence" value="ECO:0007669"/>
    <property type="project" value="TreeGrafter"/>
</dbReference>
<dbReference type="OrthoDB" id="24745at2759"/>
<comment type="subcellular location">
    <subcellularLocation>
        <location evidence="1">Nucleus</location>
    </subcellularLocation>
</comment>
<keyword evidence="7" id="KW-1185">Reference proteome</keyword>
<dbReference type="AlphaFoldDB" id="A0A507EQM7"/>
<accession>A0A507EQM7</accession>
<protein>
    <recommendedName>
        <fullName evidence="5">Ribonuclease P/MRP protein subunit POP5</fullName>
        <ecNumber evidence="5">3.1.26.5</ecNumber>
    </recommendedName>
</protein>
<dbReference type="STRING" id="246404.A0A507EQM7"/>
<evidence type="ECO:0000256" key="2">
    <source>
        <dbReference type="ARBA" id="ARBA00010800"/>
    </source>
</evidence>
<evidence type="ECO:0000256" key="1">
    <source>
        <dbReference type="ARBA" id="ARBA00004123"/>
    </source>
</evidence>
<dbReference type="Gene3D" id="3.30.70.3250">
    <property type="entry name" value="Ribonuclease P, Pop5 subunit"/>
    <property type="match status" value="1"/>
</dbReference>
<evidence type="ECO:0000313" key="7">
    <source>
        <dbReference type="Proteomes" id="UP000320333"/>
    </source>
</evidence>
<dbReference type="InterPro" id="IPR038085">
    <property type="entry name" value="Rnp2-like_sf"/>
</dbReference>
<dbReference type="GO" id="GO:0001682">
    <property type="term" value="P:tRNA 5'-leader removal"/>
    <property type="evidence" value="ECO:0007669"/>
    <property type="project" value="InterPro"/>
</dbReference>
<reference evidence="6 7" key="1">
    <citation type="journal article" date="2019" name="Sci. Rep.">
        <title>Comparative genomics of chytrid fungi reveal insights into the obligate biotrophic and pathogenic lifestyle of Synchytrium endobioticum.</title>
        <authorList>
            <person name="van de Vossenberg B.T.L.H."/>
            <person name="Warris S."/>
            <person name="Nguyen H.D.T."/>
            <person name="van Gent-Pelzer M.P.E."/>
            <person name="Joly D.L."/>
            <person name="van de Geest H.C."/>
            <person name="Bonants P.J.M."/>
            <person name="Smith D.S."/>
            <person name="Levesque C.A."/>
            <person name="van der Lee T.A.J."/>
        </authorList>
    </citation>
    <scope>NUCLEOTIDE SEQUENCE [LARGE SCALE GENOMIC DNA]</scope>
    <source>
        <strain evidence="6 7">CBS 675.73</strain>
    </source>
</reference>
<evidence type="ECO:0000313" key="6">
    <source>
        <dbReference type="EMBL" id="TPX65615.1"/>
    </source>
</evidence>
<dbReference type="GO" id="GO:0000172">
    <property type="term" value="C:ribonuclease MRP complex"/>
    <property type="evidence" value="ECO:0007669"/>
    <property type="project" value="TreeGrafter"/>
</dbReference>
<dbReference type="PANTHER" id="PTHR15441">
    <property type="entry name" value="RIBONUCLEASE P PROTEIN SUBUNIT P14"/>
    <property type="match status" value="1"/>
</dbReference>
<evidence type="ECO:0000256" key="4">
    <source>
        <dbReference type="ARBA" id="ARBA00023242"/>
    </source>
</evidence>
<comment type="catalytic activity">
    <reaction evidence="5">
        <text>Endonucleolytic cleavage of RNA, removing 5'-extranucleotides from tRNA precursor.</text>
        <dbReference type="EC" id="3.1.26.5"/>
    </reaction>
</comment>
<keyword evidence="4" id="KW-0539">Nucleus</keyword>
<dbReference type="InterPro" id="IPR002759">
    <property type="entry name" value="Pop5/Rpp14/Rnp2-like"/>
</dbReference>
<dbReference type="EC" id="3.1.26.5" evidence="5"/>